<protein>
    <submittedName>
        <fullName evidence="1">Uncharacterized protein</fullName>
    </submittedName>
</protein>
<proteinExistence type="predicted"/>
<evidence type="ECO:0000313" key="1">
    <source>
        <dbReference type="EMBL" id="REC62863.1"/>
    </source>
</evidence>
<dbReference type="RefSeq" id="WP_115970351.1">
    <property type="nucleotide sequence ID" value="NZ_QNVT01000006.1"/>
</dbReference>
<dbReference type="Proteomes" id="UP000256686">
    <property type="component" value="Unassembled WGS sequence"/>
</dbReference>
<sequence>MKKMKKIYWILIVIFFTISCSKSKIQEKTELNKIVNVVLKYESNRNSLKENIYLINPELLKLKIYTPSLKEMLGEEPGPPPSFNKSVVRLLDLRHRKSQERKSDSLKLLQQNQYIFDTLKVDDKINPNIKLANKEEINNRIELYQFSNPVYFNDGFAYIELKYNDTSFGIGFAYLLEKQKNGEWMVKKMLNTFIT</sequence>
<organism evidence="1 2">
    <name type="scientific">Chryseobacterium pennae</name>
    <dbReference type="NCBI Taxonomy" id="2258962"/>
    <lineage>
        <taxon>Bacteria</taxon>
        <taxon>Pseudomonadati</taxon>
        <taxon>Bacteroidota</taxon>
        <taxon>Flavobacteriia</taxon>
        <taxon>Flavobacteriales</taxon>
        <taxon>Weeksellaceae</taxon>
        <taxon>Chryseobacterium group</taxon>
        <taxon>Chryseobacterium</taxon>
    </lineage>
</organism>
<keyword evidence="2" id="KW-1185">Reference proteome</keyword>
<evidence type="ECO:0000313" key="2">
    <source>
        <dbReference type="Proteomes" id="UP000256686"/>
    </source>
</evidence>
<dbReference type="EMBL" id="QNVT01000006">
    <property type="protein sequence ID" value="REC62863.1"/>
    <property type="molecule type" value="Genomic_DNA"/>
</dbReference>
<reference evidence="2" key="1">
    <citation type="submission" date="2018-06" db="EMBL/GenBank/DDBJ databases">
        <authorList>
            <person name="Lum Nde A."/>
            <person name="Hugo C."/>
        </authorList>
    </citation>
    <scope>NUCLEOTIDE SEQUENCE [LARGE SCALE GENOMIC DNA]</scope>
    <source>
        <strain evidence="2">1_F178</strain>
    </source>
</reference>
<dbReference type="PROSITE" id="PS51257">
    <property type="entry name" value="PROKAR_LIPOPROTEIN"/>
    <property type="match status" value="1"/>
</dbReference>
<comment type="caution">
    <text evidence="1">The sequence shown here is derived from an EMBL/GenBank/DDBJ whole genome shotgun (WGS) entry which is preliminary data.</text>
</comment>
<gene>
    <name evidence="1" type="ORF">DRF65_08555</name>
</gene>
<name>A0A3D9CAF9_9FLAO</name>
<accession>A0A3D9CAF9</accession>
<dbReference type="AlphaFoldDB" id="A0A3D9CAF9"/>